<dbReference type="OrthoDB" id="236897at2"/>
<dbReference type="GO" id="GO:0016740">
    <property type="term" value="F:transferase activity"/>
    <property type="evidence" value="ECO:0007669"/>
    <property type="project" value="UniProtKB-KW"/>
</dbReference>
<dbReference type="Proteomes" id="UP000306740">
    <property type="component" value="Unassembled WGS sequence"/>
</dbReference>
<dbReference type="Pfam" id="PF01636">
    <property type="entry name" value="APH"/>
    <property type="match status" value="1"/>
</dbReference>
<gene>
    <name evidence="3" type="ORF">FHE65_06470</name>
    <name evidence="2" type="ORF">FHE65_11800</name>
</gene>
<dbReference type="AlphaFoldDB" id="A0A5C4MTW3"/>
<dbReference type="Gene3D" id="3.90.1200.10">
    <property type="match status" value="1"/>
</dbReference>
<reference evidence="3 4" key="1">
    <citation type="submission" date="2019-05" db="EMBL/GenBank/DDBJ databases">
        <title>Mumia sp. nov., isolated from the intestinal contents of plateau pika (Ochotona curzoniae) in the Qinghai-Tibet plateau of China.</title>
        <authorList>
            <person name="Tian Z."/>
        </authorList>
    </citation>
    <scope>NUCLEOTIDE SEQUENCE [LARGE SCALE GENOMIC DNA]</scope>
    <source>
        <strain evidence="4">527</strain>
        <strain evidence="3">Z527</strain>
    </source>
</reference>
<dbReference type="RefSeq" id="WP_139105557.1">
    <property type="nucleotide sequence ID" value="NZ_VDFR01000032.1"/>
</dbReference>
<comment type="caution">
    <text evidence="3">The sequence shown here is derived from an EMBL/GenBank/DDBJ whole genome shotgun (WGS) entry which is preliminary data.</text>
</comment>
<name>A0A5C4MTW3_9ACTN</name>
<accession>A0A5C4MTW3</accession>
<evidence type="ECO:0000313" key="2">
    <source>
        <dbReference type="EMBL" id="TNC46737.1"/>
    </source>
</evidence>
<organism evidence="3 4">
    <name type="scientific">Mumia zhuanghuii</name>
    <dbReference type="NCBI Taxonomy" id="2585211"/>
    <lineage>
        <taxon>Bacteria</taxon>
        <taxon>Bacillati</taxon>
        <taxon>Actinomycetota</taxon>
        <taxon>Actinomycetes</taxon>
        <taxon>Propionibacteriales</taxon>
        <taxon>Nocardioidaceae</taxon>
        <taxon>Mumia</taxon>
    </lineage>
</organism>
<evidence type="ECO:0000313" key="4">
    <source>
        <dbReference type="Proteomes" id="UP000306740"/>
    </source>
</evidence>
<dbReference type="InterPro" id="IPR011009">
    <property type="entry name" value="Kinase-like_dom_sf"/>
</dbReference>
<dbReference type="EMBL" id="VDFR01000052">
    <property type="protein sequence ID" value="TNC46737.1"/>
    <property type="molecule type" value="Genomic_DNA"/>
</dbReference>
<keyword evidence="3" id="KW-0808">Transferase</keyword>
<protein>
    <submittedName>
        <fullName evidence="3">Aminoglycoside phosphotransferase family protein</fullName>
    </submittedName>
</protein>
<sequence length="277" mass="29792">MRYVEPDPSLPEVPLAGGDVTEGLVRIGDTVRRPPSRHAALTAEVLRFVEAAGFDGAPRCLGTDHAGRQVLSYVPGEVASRPRPAWMADDARAVSVAHLLRRYDDAVAPLGVPPSAAAVLEPEPAGAPPRVAGTPELIGHLDVTPDNVVFVDGEAHALIDFDMARPATRTEEVQNLLLWWAPLMAPRDRPEAMAGVDPFARARLLVDAYGLGSDARSEVVAVAENTAARAWFLMRDRAARLGGGWARMWAEGVGDTIRRRQEWLAEHRATLTGAVTA</sequence>
<dbReference type="EMBL" id="VDFR01000032">
    <property type="protein sequence ID" value="TNC48810.1"/>
    <property type="molecule type" value="Genomic_DNA"/>
</dbReference>
<feature type="domain" description="Aminoglycoside phosphotransferase" evidence="1">
    <location>
        <begin position="125"/>
        <end position="183"/>
    </location>
</feature>
<dbReference type="InterPro" id="IPR002575">
    <property type="entry name" value="Aminoglycoside_PTrfase"/>
</dbReference>
<dbReference type="SUPFAM" id="SSF56112">
    <property type="entry name" value="Protein kinase-like (PK-like)"/>
    <property type="match status" value="1"/>
</dbReference>
<evidence type="ECO:0000259" key="1">
    <source>
        <dbReference type="Pfam" id="PF01636"/>
    </source>
</evidence>
<proteinExistence type="predicted"/>
<evidence type="ECO:0000313" key="3">
    <source>
        <dbReference type="EMBL" id="TNC48810.1"/>
    </source>
</evidence>